<dbReference type="PANTHER" id="PTHR31170:SF18">
    <property type="entry name" value="(WILD MALAYSIAN BANANA) HYPOTHETICAL PROTEIN"/>
    <property type="match status" value="1"/>
</dbReference>
<proteinExistence type="predicted"/>
<protein>
    <submittedName>
        <fullName evidence="3">Uncharacterized protein</fullName>
    </submittedName>
</protein>
<dbReference type="Pfam" id="PF03140">
    <property type="entry name" value="DUF247"/>
    <property type="match status" value="1"/>
</dbReference>
<keyword evidence="2" id="KW-0812">Transmembrane</keyword>
<dbReference type="EMBL" id="CAXIPR030001225">
    <property type="protein sequence ID" value="CAM0148162.1"/>
    <property type="molecule type" value="Genomic_DNA"/>
</dbReference>
<reference evidence="3 4" key="1">
    <citation type="submission" date="2024-10" db="EMBL/GenBank/DDBJ databases">
        <authorList>
            <person name="Ryan C."/>
        </authorList>
    </citation>
    <scope>NUCLEOTIDE SEQUENCE [LARGE SCALE GENOMIC DNA]</scope>
</reference>
<keyword evidence="2" id="KW-1133">Transmembrane helix</keyword>
<evidence type="ECO:0000313" key="3">
    <source>
        <dbReference type="EMBL" id="CAM0148162.1"/>
    </source>
</evidence>
<accession>A0ABC9H3H4</accession>
<gene>
    <name evidence="3" type="ORF">URODEC1_LOCUS121508</name>
</gene>
<evidence type="ECO:0000256" key="1">
    <source>
        <dbReference type="SAM" id="MobiDB-lite"/>
    </source>
</evidence>
<organism evidence="3 4">
    <name type="scientific">Urochloa decumbens</name>
    <dbReference type="NCBI Taxonomy" id="240449"/>
    <lineage>
        <taxon>Eukaryota</taxon>
        <taxon>Viridiplantae</taxon>
        <taxon>Streptophyta</taxon>
        <taxon>Embryophyta</taxon>
        <taxon>Tracheophyta</taxon>
        <taxon>Spermatophyta</taxon>
        <taxon>Magnoliopsida</taxon>
        <taxon>Liliopsida</taxon>
        <taxon>Poales</taxon>
        <taxon>Poaceae</taxon>
        <taxon>PACMAD clade</taxon>
        <taxon>Panicoideae</taxon>
        <taxon>Panicodae</taxon>
        <taxon>Paniceae</taxon>
        <taxon>Melinidinae</taxon>
        <taxon>Urochloa</taxon>
    </lineage>
</organism>
<comment type="caution">
    <text evidence="3">The sequence shown here is derived from an EMBL/GenBank/DDBJ whole genome shotgun (WGS) entry which is preliminary data.</text>
</comment>
<evidence type="ECO:0000313" key="4">
    <source>
        <dbReference type="Proteomes" id="UP001497457"/>
    </source>
</evidence>
<evidence type="ECO:0000256" key="2">
    <source>
        <dbReference type="SAM" id="Phobius"/>
    </source>
</evidence>
<dbReference type="InterPro" id="IPR004158">
    <property type="entry name" value="DUF247_pln"/>
</dbReference>
<feature type="region of interest" description="Disordered" evidence="1">
    <location>
        <begin position="249"/>
        <end position="279"/>
    </location>
</feature>
<dbReference type="PANTHER" id="PTHR31170">
    <property type="entry name" value="BNAC04G53230D PROTEIN"/>
    <property type="match status" value="1"/>
</dbReference>
<keyword evidence="2" id="KW-0472">Membrane</keyword>
<feature type="compositionally biased region" description="Polar residues" evidence="1">
    <location>
        <begin position="268"/>
        <end position="278"/>
    </location>
</feature>
<sequence>MSPLTDIAPMSGEHEALSASALLPPSGQHQYGSEDGAQSDHSAITELSEMIVGEISRNRDQGRSSGAQIFRVPKETLRAAGEGAYTPSFLSIGPYHHGDAAGTEEMRHNEQGKLLGLGRAIEDGGPSVLEYLKEIAAIEAKTRMCYEGDISMERGAFCKMLLLDGMQVIGMLEAFGQGPEDNVEAGDGGVADPSNRTASCCDAVAVAVQRSIRDKNQALCWRGQNATDCAIEISSCDIAVVVQGNKSQQSQGGSIRSVAAATDDHGSQGPSQDGSQDANGRVKIRNLIRTLHDLMMLENQIPFFVVERIYALRYANSPVTEYGEARPAVRELAWRTITAIMDCAPAAASEPVKECHHLIHLCHVYLEPTSFVGLQHKKPVTYGGRFRRATEYYDAGVKFRPWDADDRGSQRPLLDIKFSSGILRMAFQKVDEKTDYILRNVLAYEQRYHDETTTGGHVTAYVMFMSQLLAEPEDVALLARRGIMGHLLGSDAEVCALFRGLADGLAFGPDGGHYLNSVGVALRSHCRQRRHRWRAWGRRHHFGNPWLVAAWVFGATTVLCTILQTLFTVLSYFKK</sequence>
<dbReference type="Proteomes" id="UP001497457">
    <property type="component" value="Unassembled WGS sequence"/>
</dbReference>
<feature type="transmembrane region" description="Helical" evidence="2">
    <location>
        <begin position="546"/>
        <end position="573"/>
    </location>
</feature>
<keyword evidence="4" id="KW-1185">Reference proteome</keyword>
<dbReference type="AlphaFoldDB" id="A0ABC9H3H4"/>
<name>A0ABC9H3H4_9POAL</name>